<organism evidence="2 3">
    <name type="scientific">Podospora pseudoanserina</name>
    <dbReference type="NCBI Taxonomy" id="2609844"/>
    <lineage>
        <taxon>Eukaryota</taxon>
        <taxon>Fungi</taxon>
        <taxon>Dikarya</taxon>
        <taxon>Ascomycota</taxon>
        <taxon>Pezizomycotina</taxon>
        <taxon>Sordariomycetes</taxon>
        <taxon>Sordariomycetidae</taxon>
        <taxon>Sordariales</taxon>
        <taxon>Podosporaceae</taxon>
        <taxon>Podospora</taxon>
    </lineage>
</organism>
<accession>A0ABR0I7G3</accession>
<keyword evidence="3" id="KW-1185">Reference proteome</keyword>
<feature type="region of interest" description="Disordered" evidence="1">
    <location>
        <begin position="152"/>
        <end position="243"/>
    </location>
</feature>
<feature type="compositionally biased region" description="Low complexity" evidence="1">
    <location>
        <begin position="172"/>
        <end position="192"/>
    </location>
</feature>
<reference evidence="2 3" key="1">
    <citation type="journal article" date="2023" name="bioRxiv">
        <title>High-quality genome assemblies of four members of thePodospora anserinaspecies complex.</title>
        <authorList>
            <person name="Ament-Velasquez S.L."/>
            <person name="Vogan A.A."/>
            <person name="Wallerman O."/>
            <person name="Hartmann F."/>
            <person name="Gautier V."/>
            <person name="Silar P."/>
            <person name="Giraud T."/>
            <person name="Johannesson H."/>
        </authorList>
    </citation>
    <scope>NUCLEOTIDE SEQUENCE [LARGE SCALE GENOMIC DNA]</scope>
    <source>
        <strain evidence="2 3">CBS 124.78</strain>
    </source>
</reference>
<gene>
    <name evidence="2" type="ORF">QC764_511113</name>
</gene>
<evidence type="ECO:0000256" key="1">
    <source>
        <dbReference type="SAM" id="MobiDB-lite"/>
    </source>
</evidence>
<dbReference type="GeneID" id="87969192"/>
<comment type="caution">
    <text evidence="2">The sequence shown here is derived from an EMBL/GenBank/DDBJ whole genome shotgun (WGS) entry which is preliminary data.</text>
</comment>
<dbReference type="RefSeq" id="XP_062799773.1">
    <property type="nucleotide sequence ID" value="XM_062948327.1"/>
</dbReference>
<evidence type="ECO:0000313" key="3">
    <source>
        <dbReference type="Proteomes" id="UP001323617"/>
    </source>
</evidence>
<dbReference type="Proteomes" id="UP001323617">
    <property type="component" value="Unassembled WGS sequence"/>
</dbReference>
<protein>
    <submittedName>
        <fullName evidence="2">Uncharacterized protein</fullName>
    </submittedName>
</protein>
<feature type="compositionally biased region" description="Low complexity" evidence="1">
    <location>
        <begin position="215"/>
        <end position="240"/>
    </location>
</feature>
<proteinExistence type="predicted"/>
<feature type="region of interest" description="Disordered" evidence="1">
    <location>
        <begin position="255"/>
        <end position="319"/>
    </location>
</feature>
<sequence>MENIHQPPSWYTTTQYLKFKIDKLSQAAEALITQIPTGSINWPADRQQVLALLEEMTQLDLLYLGLQNTLQEEAAWEQSPEYQPRWPWPRTDELLQIRTRETLAQEANHLESQKRQIEAWVTRQESLEEQRRRQMDHIGPFQLGPPALRQVQREPQHHRLMPDNPQPTRPVAQLQPARRAVQPRPARPAAQPQPHPRQRLPRLAPKPVVQPQPPQGHQQVQPHLPQGHQQVRQQQHRQQQSAALVRPAPLMALQRQAHPQQPHPQQPQSEQGQHRRVSPLTQFLIDCGAIPADSPLIKPENSPEIKKESPSPVKPQPRD</sequence>
<evidence type="ECO:0000313" key="2">
    <source>
        <dbReference type="EMBL" id="KAK4676303.1"/>
    </source>
</evidence>
<feature type="compositionally biased region" description="Basic and acidic residues" evidence="1">
    <location>
        <begin position="152"/>
        <end position="161"/>
    </location>
</feature>
<name>A0ABR0I7G3_9PEZI</name>
<dbReference type="EMBL" id="JAFFHC010000005">
    <property type="protein sequence ID" value="KAK4676303.1"/>
    <property type="molecule type" value="Genomic_DNA"/>
</dbReference>